<evidence type="ECO:0000313" key="14">
    <source>
        <dbReference type="Proteomes" id="UP000283538"/>
    </source>
</evidence>
<feature type="transmembrane region" description="Helical" evidence="10">
    <location>
        <begin position="25"/>
        <end position="45"/>
    </location>
</feature>
<keyword evidence="8 10" id="KW-1133">Transmembrane helix</keyword>
<dbReference type="EMBL" id="QSLA01000009">
    <property type="protein sequence ID" value="RHF08824.1"/>
    <property type="molecule type" value="Genomic_DNA"/>
</dbReference>
<dbReference type="Pfam" id="PF04973">
    <property type="entry name" value="NMN_transporter"/>
    <property type="match status" value="1"/>
</dbReference>
<evidence type="ECO:0000256" key="8">
    <source>
        <dbReference type="ARBA" id="ARBA00022989"/>
    </source>
</evidence>
<reference evidence="11 15" key="2">
    <citation type="submission" date="2020-04" db="EMBL/GenBank/DDBJ databases">
        <authorList>
            <person name="Hitch T.C.A."/>
            <person name="Wylensek D."/>
            <person name="Clavel T."/>
        </authorList>
    </citation>
    <scope>NUCLEOTIDE SEQUENCE [LARGE SCALE GENOMIC DNA]</scope>
    <source>
        <strain evidence="11 15">WCA3-601-WT-5E</strain>
    </source>
</reference>
<reference evidence="13 14" key="1">
    <citation type="submission" date="2018-08" db="EMBL/GenBank/DDBJ databases">
        <title>A genome reference for cultivated species of the human gut microbiota.</title>
        <authorList>
            <person name="Zou Y."/>
            <person name="Xue W."/>
            <person name="Luo G."/>
        </authorList>
    </citation>
    <scope>NUCLEOTIDE SEQUENCE [LARGE SCALE GENOMIC DNA]</scope>
    <source>
        <strain evidence="13 14">AM26-26AC</strain>
    </source>
</reference>
<dbReference type="EMBL" id="CP072227">
    <property type="protein sequence ID" value="QUT45396.1"/>
    <property type="molecule type" value="Genomic_DNA"/>
</dbReference>
<evidence type="ECO:0000313" key="13">
    <source>
        <dbReference type="EMBL" id="RHF08824.1"/>
    </source>
</evidence>
<dbReference type="Proteomes" id="UP000520291">
    <property type="component" value="Unassembled WGS sequence"/>
</dbReference>
<organism evidence="13 14">
    <name type="scientific">Bacteroides eggerthii</name>
    <dbReference type="NCBI Taxonomy" id="28111"/>
    <lineage>
        <taxon>Bacteria</taxon>
        <taxon>Pseudomonadati</taxon>
        <taxon>Bacteroidota</taxon>
        <taxon>Bacteroidia</taxon>
        <taxon>Bacteroidales</taxon>
        <taxon>Bacteroidaceae</taxon>
        <taxon>Bacteroides</taxon>
    </lineage>
</organism>
<comment type="function">
    <text evidence="1">Required for nicotinamide riboside transport across the inner membrane.</text>
</comment>
<evidence type="ECO:0000256" key="1">
    <source>
        <dbReference type="ARBA" id="ARBA00002672"/>
    </source>
</evidence>
<evidence type="ECO:0000313" key="15">
    <source>
        <dbReference type="Proteomes" id="UP000520291"/>
    </source>
</evidence>
<dbReference type="RefSeq" id="WP_118226867.1">
    <property type="nucleotide sequence ID" value="NZ_CP072227.1"/>
</dbReference>
<evidence type="ECO:0000256" key="6">
    <source>
        <dbReference type="ARBA" id="ARBA00022475"/>
    </source>
</evidence>
<evidence type="ECO:0000256" key="9">
    <source>
        <dbReference type="ARBA" id="ARBA00023136"/>
    </source>
</evidence>
<evidence type="ECO:0000256" key="3">
    <source>
        <dbReference type="ARBA" id="ARBA00006669"/>
    </source>
</evidence>
<comment type="subcellular location">
    <subcellularLocation>
        <location evidence="2">Cell membrane</location>
        <topology evidence="2">Multi-pass membrane protein</topology>
    </subcellularLocation>
</comment>
<keyword evidence="5" id="KW-0813">Transport</keyword>
<evidence type="ECO:0000256" key="10">
    <source>
        <dbReference type="SAM" id="Phobius"/>
    </source>
</evidence>
<gene>
    <name evidence="12" type="primary">pnuC</name>
    <name evidence="13" type="ORF">DW701_09555</name>
    <name evidence="11" type="ORF">HF841_04455</name>
    <name evidence="12" type="ORF">INE88_02217</name>
</gene>
<feature type="transmembrane region" description="Helical" evidence="10">
    <location>
        <begin position="51"/>
        <end position="71"/>
    </location>
</feature>
<dbReference type="PANTHER" id="PTHR36122:SF2">
    <property type="entry name" value="NICOTINAMIDE RIBOSIDE TRANSPORTER PNUC"/>
    <property type="match status" value="1"/>
</dbReference>
<evidence type="ECO:0000256" key="5">
    <source>
        <dbReference type="ARBA" id="ARBA00022448"/>
    </source>
</evidence>
<dbReference type="Proteomes" id="UP000283538">
    <property type="component" value="Unassembled WGS sequence"/>
</dbReference>
<keyword evidence="6" id="KW-1003">Cell membrane</keyword>
<dbReference type="PANTHER" id="PTHR36122">
    <property type="entry name" value="NICOTINAMIDE RIBOSIDE TRANSPORTER PNUC"/>
    <property type="match status" value="1"/>
</dbReference>
<name>A0A414MCP6_9BACE</name>
<feature type="transmembrane region" description="Helical" evidence="10">
    <location>
        <begin position="102"/>
        <end position="122"/>
    </location>
</feature>
<evidence type="ECO:0000256" key="2">
    <source>
        <dbReference type="ARBA" id="ARBA00004651"/>
    </source>
</evidence>
<keyword evidence="9 10" id="KW-0472">Membrane</keyword>
<evidence type="ECO:0000256" key="7">
    <source>
        <dbReference type="ARBA" id="ARBA00022692"/>
    </source>
</evidence>
<reference evidence="12" key="3">
    <citation type="journal article" date="2021" name="PLoS Genet.">
        <title>Mobile Type VI secretion system loci of the gut Bacteroidales display extensive intra-ecosystem transfer, multi-species spread and geographical clustering.</title>
        <authorList>
            <person name="Garcia-Bayona L."/>
            <person name="Coyne M.J."/>
            <person name="Comstock L.E."/>
        </authorList>
    </citation>
    <scope>NUCLEOTIDE SEQUENCE</scope>
    <source>
        <strain evidence="12">CL11T00C20</strain>
    </source>
</reference>
<dbReference type="EMBL" id="JABAGL010000005">
    <property type="protein sequence ID" value="NME85276.1"/>
    <property type="molecule type" value="Genomic_DNA"/>
</dbReference>
<sequence>MEQTLEIIGTLVGLLYLWLEYKASIYLWIAGIIMPAIYIFVYYNAGLYADFGINIYYLGAAIYGWMMWKYGAFLRRTILKKTAANIENPQQQPPITRMPLHYLLPLTAVFAATFAGIAWILINFTDSNVPLLDSFTTALSIIGMWMLARKYVEQWWAWIGVDAVSAGLYVYKGLDFTAALYALYTIIAIFGYFKWKKMMKE</sequence>
<dbReference type="KEGG" id="beg:INE88_02217"/>
<protein>
    <recommendedName>
        <fullName evidence="4">Nicotinamide riboside transporter PnuC</fullName>
    </recommendedName>
</protein>
<proteinExistence type="inferred from homology"/>
<feature type="transmembrane region" description="Helical" evidence="10">
    <location>
        <begin position="178"/>
        <end position="195"/>
    </location>
</feature>
<comment type="similarity">
    <text evidence="3">Belongs to the nicotinamide ribonucleoside (NR) uptake permease (TC 4.B.1) family.</text>
</comment>
<evidence type="ECO:0000313" key="11">
    <source>
        <dbReference type="EMBL" id="NME85276.1"/>
    </source>
</evidence>
<dbReference type="AlphaFoldDB" id="A0A414MCP6"/>
<dbReference type="GO" id="GO:0034257">
    <property type="term" value="F:nicotinamide riboside transmembrane transporter activity"/>
    <property type="evidence" value="ECO:0007669"/>
    <property type="project" value="InterPro"/>
</dbReference>
<evidence type="ECO:0000313" key="12">
    <source>
        <dbReference type="EMBL" id="QUT45396.1"/>
    </source>
</evidence>
<evidence type="ECO:0000256" key="4">
    <source>
        <dbReference type="ARBA" id="ARBA00017522"/>
    </source>
</evidence>
<accession>A0A414MCP6</accession>
<keyword evidence="7 10" id="KW-0812">Transmembrane</keyword>
<dbReference type="NCBIfam" id="TIGR01528">
    <property type="entry name" value="NMN_trans_PnuC"/>
    <property type="match status" value="1"/>
</dbReference>
<dbReference type="GO" id="GO:0005886">
    <property type="term" value="C:plasma membrane"/>
    <property type="evidence" value="ECO:0007669"/>
    <property type="project" value="UniProtKB-SubCell"/>
</dbReference>
<dbReference type="InterPro" id="IPR006419">
    <property type="entry name" value="NMN_transpt_PnuC"/>
</dbReference>
<dbReference type="Proteomes" id="UP000679226">
    <property type="component" value="Chromosome"/>
</dbReference>